<gene>
    <name evidence="1" type="ORF">CLV94_2902</name>
</gene>
<comment type="caution">
    <text evidence="1">The sequence shown here is derived from an EMBL/GenBank/DDBJ whole genome shotgun (WGS) entry which is preliminary data.</text>
</comment>
<accession>A0A495M799</accession>
<dbReference type="SUPFAM" id="SSF49464">
    <property type="entry name" value="Carboxypeptidase regulatory domain-like"/>
    <property type="match status" value="1"/>
</dbReference>
<dbReference type="RefSeq" id="WP_121377179.1">
    <property type="nucleotide sequence ID" value="NZ_RBLC01000004.1"/>
</dbReference>
<proteinExistence type="predicted"/>
<evidence type="ECO:0008006" key="3">
    <source>
        <dbReference type="Google" id="ProtNLM"/>
    </source>
</evidence>
<dbReference type="Proteomes" id="UP000277579">
    <property type="component" value="Unassembled WGS sequence"/>
</dbReference>
<dbReference type="AlphaFoldDB" id="A0A495M799"/>
<dbReference type="OrthoDB" id="1431099at2"/>
<keyword evidence="2" id="KW-1185">Reference proteome</keyword>
<reference evidence="1 2" key="1">
    <citation type="submission" date="2018-10" db="EMBL/GenBank/DDBJ databases">
        <title>Genomic Encyclopedia of Archaeal and Bacterial Type Strains, Phase II (KMG-II): from individual species to whole genera.</title>
        <authorList>
            <person name="Goeker M."/>
        </authorList>
    </citation>
    <scope>NUCLEOTIDE SEQUENCE [LARGE SCALE GENOMIC DNA]</scope>
    <source>
        <strain evidence="1 2">DSM 29537</strain>
    </source>
</reference>
<sequence length="241" mass="26725">MKTTSFIAVFLFVFQLGLCQSEKLLQGKVSTDGFPIAGIDVINQTNSTLTVTDASGKFSISAKVGDVLIFAGKNYTTRRIFLKQKDFEKAGMEAALNQEAIQLVEVEITKETDDVKLDAPTAVPLRSVDNILNSPTNTMVYNGAINHGLNFVAIGKMIGKLFKGNKDDKAVANVDIKEYVSDNFNKDFFLKTLKLKEEEIGIFLEFCYADPKATIIANTNNVLEVTDFLISKKEDFRKLKN</sequence>
<dbReference type="EMBL" id="RBLC01000004">
    <property type="protein sequence ID" value="RKS20523.1"/>
    <property type="molecule type" value="Genomic_DNA"/>
</dbReference>
<evidence type="ECO:0000313" key="2">
    <source>
        <dbReference type="Proteomes" id="UP000277579"/>
    </source>
</evidence>
<organism evidence="1 2">
    <name type="scientific">Flavobacterium endophyticum</name>
    <dbReference type="NCBI Taxonomy" id="1540163"/>
    <lineage>
        <taxon>Bacteria</taxon>
        <taxon>Pseudomonadati</taxon>
        <taxon>Bacteroidota</taxon>
        <taxon>Flavobacteriia</taxon>
        <taxon>Flavobacteriales</taxon>
        <taxon>Flavobacteriaceae</taxon>
        <taxon>Flavobacterium</taxon>
    </lineage>
</organism>
<protein>
    <recommendedName>
        <fullName evidence="3">Carboxypeptidase-like protein</fullName>
    </recommendedName>
</protein>
<dbReference type="InterPro" id="IPR008969">
    <property type="entry name" value="CarboxyPept-like_regulatory"/>
</dbReference>
<name>A0A495M799_9FLAO</name>
<evidence type="ECO:0000313" key="1">
    <source>
        <dbReference type="EMBL" id="RKS20523.1"/>
    </source>
</evidence>